<gene>
    <name evidence="2" type="ORF">HNP55_000520</name>
</gene>
<dbReference type="EMBL" id="JACHLP010000001">
    <property type="protein sequence ID" value="MBB4842025.1"/>
    <property type="molecule type" value="Genomic_DNA"/>
</dbReference>
<feature type="signal peptide" evidence="1">
    <location>
        <begin position="1"/>
        <end position="22"/>
    </location>
</feature>
<reference evidence="2 3" key="1">
    <citation type="submission" date="2020-08" db="EMBL/GenBank/DDBJ databases">
        <title>Functional genomics of gut bacteria from endangered species of beetles.</title>
        <authorList>
            <person name="Carlos-Shanley C."/>
        </authorList>
    </citation>
    <scope>NUCLEOTIDE SEQUENCE [LARGE SCALE GENOMIC DNA]</scope>
    <source>
        <strain evidence="2 3">S00239</strain>
    </source>
</reference>
<keyword evidence="3" id="KW-1185">Reference proteome</keyword>
<feature type="chain" id="PRO_5032863153" description="YceI-like domain-containing protein" evidence="1">
    <location>
        <begin position="23"/>
        <end position="256"/>
    </location>
</feature>
<dbReference type="InterPro" id="IPR036761">
    <property type="entry name" value="TTHA0802/YceI-like_sf"/>
</dbReference>
<keyword evidence="1" id="KW-0732">Signal</keyword>
<sequence>MLHRFHPHAFRALLLLALLSLAACSSPAPRPPVAEAREADPVSVLNKRYAELKAGQAGSHLYRLDAAASHLHIHVFRAGRAAGLGHNHVLSAPRLQGRIWLPAAALQGGAQALAPGQAEFLLRLDELQLDEPALRAALGPGWASTLSAEAVAATRANMLAGLQAQAYPWVRLRALRLVGEAPKLALEVEIELHGQSRRQWLAVEAGLEPDRLRLRGALVLRQTDFGLQPFSVGAGLLAVADELLLAFDLLARAEGG</sequence>
<evidence type="ECO:0000256" key="1">
    <source>
        <dbReference type="SAM" id="SignalP"/>
    </source>
</evidence>
<dbReference type="PROSITE" id="PS51257">
    <property type="entry name" value="PROKAR_LIPOPROTEIN"/>
    <property type="match status" value="1"/>
</dbReference>
<name>A0A840L613_9BURK</name>
<evidence type="ECO:0000313" key="2">
    <source>
        <dbReference type="EMBL" id="MBB4842025.1"/>
    </source>
</evidence>
<dbReference type="Proteomes" id="UP000562027">
    <property type="component" value="Unassembled WGS sequence"/>
</dbReference>
<accession>A0A840L613</accession>
<dbReference type="Gene3D" id="2.40.128.110">
    <property type="entry name" value="Lipid/polyisoprenoid-binding, YceI-like"/>
    <property type="match status" value="1"/>
</dbReference>
<dbReference type="AlphaFoldDB" id="A0A840L613"/>
<proteinExistence type="predicted"/>
<evidence type="ECO:0008006" key="4">
    <source>
        <dbReference type="Google" id="ProtNLM"/>
    </source>
</evidence>
<evidence type="ECO:0000313" key="3">
    <source>
        <dbReference type="Proteomes" id="UP000562027"/>
    </source>
</evidence>
<dbReference type="RefSeq" id="WP_184295889.1">
    <property type="nucleotide sequence ID" value="NZ_JACHLP010000001.1"/>
</dbReference>
<organism evidence="2 3">
    <name type="scientific">Roseateles oligotrophus</name>
    <dbReference type="NCBI Taxonomy" id="1769250"/>
    <lineage>
        <taxon>Bacteria</taxon>
        <taxon>Pseudomonadati</taxon>
        <taxon>Pseudomonadota</taxon>
        <taxon>Betaproteobacteria</taxon>
        <taxon>Burkholderiales</taxon>
        <taxon>Sphaerotilaceae</taxon>
        <taxon>Roseateles</taxon>
    </lineage>
</organism>
<protein>
    <recommendedName>
        <fullName evidence="4">YceI-like domain-containing protein</fullName>
    </recommendedName>
</protein>
<comment type="caution">
    <text evidence="2">The sequence shown here is derived from an EMBL/GenBank/DDBJ whole genome shotgun (WGS) entry which is preliminary data.</text>
</comment>
<dbReference type="SUPFAM" id="SSF101874">
    <property type="entry name" value="YceI-like"/>
    <property type="match status" value="1"/>
</dbReference>